<dbReference type="Gene3D" id="2.60.40.290">
    <property type="match status" value="1"/>
</dbReference>
<dbReference type="Proteomes" id="UP001171902">
    <property type="component" value="Unassembled WGS sequence"/>
</dbReference>
<dbReference type="SUPFAM" id="SSF49384">
    <property type="entry name" value="Carbohydrate-binding domain"/>
    <property type="match status" value="1"/>
</dbReference>
<comment type="similarity">
    <text evidence="2">Belongs to the glycosyl hydrolase 5 (cellulase A) family.</text>
</comment>
<dbReference type="Gene3D" id="2.60.40.10">
    <property type="entry name" value="Immunoglobulins"/>
    <property type="match status" value="1"/>
</dbReference>
<dbReference type="Pfam" id="PF00150">
    <property type="entry name" value="Cellulase"/>
    <property type="match status" value="1"/>
</dbReference>
<keyword evidence="4 10" id="KW-0732">Signal</keyword>
<name>A0ABT7YRS1_9ACTN</name>
<feature type="signal peptide" evidence="10">
    <location>
        <begin position="1"/>
        <end position="37"/>
    </location>
</feature>
<dbReference type="InterPro" id="IPR005102">
    <property type="entry name" value="Carbo-bd_X2"/>
</dbReference>
<evidence type="ECO:0000256" key="6">
    <source>
        <dbReference type="ARBA" id="ARBA00023001"/>
    </source>
</evidence>
<dbReference type="SUPFAM" id="SSF51445">
    <property type="entry name" value="(Trans)glycosidases"/>
    <property type="match status" value="1"/>
</dbReference>
<dbReference type="InterPro" id="IPR013783">
    <property type="entry name" value="Ig-like_fold"/>
</dbReference>
<dbReference type="InterPro" id="IPR014756">
    <property type="entry name" value="Ig_E-set"/>
</dbReference>
<dbReference type="Pfam" id="PF18448">
    <property type="entry name" value="CBM46"/>
    <property type="match status" value="1"/>
</dbReference>
<keyword evidence="9" id="KW-0624">Polysaccharide degradation</keyword>
<dbReference type="InterPro" id="IPR017853">
    <property type="entry name" value="GH"/>
</dbReference>
<dbReference type="SMART" id="SM00637">
    <property type="entry name" value="CBD_II"/>
    <property type="match status" value="1"/>
</dbReference>
<evidence type="ECO:0000256" key="7">
    <source>
        <dbReference type="ARBA" id="ARBA00023277"/>
    </source>
</evidence>
<comment type="catalytic activity">
    <reaction evidence="1">
        <text>Endohydrolysis of (1-&gt;4)-beta-D-glucosidic linkages in cellulose, lichenin and cereal beta-D-glucans.</text>
        <dbReference type="EC" id="3.2.1.4"/>
    </reaction>
</comment>
<keyword evidence="6" id="KW-0136">Cellulose degradation</keyword>
<dbReference type="PANTHER" id="PTHR31297:SF41">
    <property type="entry name" value="ENDOGLUCANASE, PUTATIVE (AFU_ORTHOLOGUE AFUA_5G01830)-RELATED"/>
    <property type="match status" value="1"/>
</dbReference>
<evidence type="ECO:0000259" key="11">
    <source>
        <dbReference type="PROSITE" id="PS51173"/>
    </source>
</evidence>
<dbReference type="PANTHER" id="PTHR31297">
    <property type="entry name" value="GLUCAN ENDO-1,6-BETA-GLUCOSIDASE B"/>
    <property type="match status" value="1"/>
</dbReference>
<keyword evidence="7" id="KW-0119">Carbohydrate metabolism</keyword>
<evidence type="ECO:0000313" key="12">
    <source>
        <dbReference type="EMBL" id="MDN3241325.1"/>
    </source>
</evidence>
<proteinExistence type="inferred from homology"/>
<dbReference type="RefSeq" id="WP_289958234.1">
    <property type="nucleotide sequence ID" value="NZ_JAUEMJ010000004.1"/>
</dbReference>
<accession>A0ABT7YRS1</accession>
<dbReference type="InterPro" id="IPR040946">
    <property type="entry name" value="CBM46"/>
</dbReference>
<keyword evidence="14" id="KW-1185">Reference proteome</keyword>
<dbReference type="PROSITE" id="PS51173">
    <property type="entry name" value="CBM2"/>
    <property type="match status" value="1"/>
</dbReference>
<keyword evidence="8" id="KW-0326">Glycosidase</keyword>
<keyword evidence="5" id="KW-0378">Hydrolase</keyword>
<evidence type="ECO:0000256" key="1">
    <source>
        <dbReference type="ARBA" id="ARBA00000966"/>
    </source>
</evidence>
<evidence type="ECO:0000313" key="14">
    <source>
        <dbReference type="Proteomes" id="UP001171902"/>
    </source>
</evidence>
<dbReference type="EMBL" id="JAUEMJ010000007">
    <property type="protein sequence ID" value="MDN3242191.1"/>
    <property type="molecule type" value="Genomic_DNA"/>
</dbReference>
<dbReference type="InterPro" id="IPR008965">
    <property type="entry name" value="CBM2/CBM3_carb-bd_dom_sf"/>
</dbReference>
<dbReference type="EMBL" id="JAUEMJ010000004">
    <property type="protein sequence ID" value="MDN3241325.1"/>
    <property type="molecule type" value="Genomic_DNA"/>
</dbReference>
<dbReference type="InterPro" id="IPR012291">
    <property type="entry name" value="CBM2_carb-bd_dom_sf"/>
</dbReference>
<protein>
    <recommendedName>
        <fullName evidence="3">cellulase</fullName>
        <ecNumber evidence="3">3.2.1.4</ecNumber>
    </recommendedName>
</protein>
<dbReference type="InterPro" id="IPR001919">
    <property type="entry name" value="CBD2"/>
</dbReference>
<dbReference type="Pfam" id="PF00553">
    <property type="entry name" value="CBM_2"/>
    <property type="match status" value="1"/>
</dbReference>
<feature type="chain" id="PRO_5045032404" description="cellulase" evidence="10">
    <location>
        <begin position="38"/>
        <end position="698"/>
    </location>
</feature>
<evidence type="ECO:0000256" key="5">
    <source>
        <dbReference type="ARBA" id="ARBA00022801"/>
    </source>
</evidence>
<dbReference type="EC" id="3.2.1.4" evidence="3"/>
<organism evidence="12 14">
    <name type="scientific">Glycomyces tritici</name>
    <dbReference type="NCBI Taxonomy" id="2665176"/>
    <lineage>
        <taxon>Bacteria</taxon>
        <taxon>Bacillati</taxon>
        <taxon>Actinomycetota</taxon>
        <taxon>Actinomycetes</taxon>
        <taxon>Glycomycetales</taxon>
        <taxon>Glycomycetaceae</taxon>
        <taxon>Glycomyces</taxon>
    </lineage>
</organism>
<dbReference type="InterPro" id="IPR050386">
    <property type="entry name" value="Glycosyl_hydrolase_5"/>
</dbReference>
<dbReference type="Gene3D" id="3.20.20.80">
    <property type="entry name" value="Glycosidases"/>
    <property type="match status" value="1"/>
</dbReference>
<dbReference type="Pfam" id="PF03442">
    <property type="entry name" value="CBM_X2"/>
    <property type="match status" value="1"/>
</dbReference>
<evidence type="ECO:0000256" key="10">
    <source>
        <dbReference type="SAM" id="SignalP"/>
    </source>
</evidence>
<evidence type="ECO:0000256" key="3">
    <source>
        <dbReference type="ARBA" id="ARBA00012601"/>
    </source>
</evidence>
<evidence type="ECO:0000256" key="2">
    <source>
        <dbReference type="ARBA" id="ARBA00005641"/>
    </source>
</evidence>
<comment type="caution">
    <text evidence="12">The sequence shown here is derived from an EMBL/GenBank/DDBJ whole genome shotgun (WGS) entry which is preliminary data.</text>
</comment>
<reference evidence="12" key="1">
    <citation type="submission" date="2023-06" db="EMBL/GenBank/DDBJ databases">
        <title>Gycomyces niveus sp.nov., a novel actinomycete isolated from soil in Shouguang.</title>
        <authorList>
            <person name="Yang X."/>
            <person name="Zhao J."/>
        </authorList>
    </citation>
    <scope>NUCLEOTIDE SEQUENCE</scope>
    <source>
        <strain evidence="12">NEAU C2</strain>
    </source>
</reference>
<evidence type="ECO:0000256" key="4">
    <source>
        <dbReference type="ARBA" id="ARBA00022729"/>
    </source>
</evidence>
<evidence type="ECO:0000256" key="8">
    <source>
        <dbReference type="ARBA" id="ARBA00023295"/>
    </source>
</evidence>
<evidence type="ECO:0000313" key="13">
    <source>
        <dbReference type="EMBL" id="MDN3242191.1"/>
    </source>
</evidence>
<dbReference type="InterPro" id="IPR001547">
    <property type="entry name" value="Glyco_hydro_5"/>
</dbReference>
<gene>
    <name evidence="12" type="ORF">QWI33_16480</name>
    <name evidence="13" type="ORF">QWI33_20905</name>
</gene>
<evidence type="ECO:0000256" key="9">
    <source>
        <dbReference type="ARBA" id="ARBA00023326"/>
    </source>
</evidence>
<feature type="domain" description="CBM2" evidence="11">
    <location>
        <begin position="35"/>
        <end position="144"/>
    </location>
</feature>
<sequence>MKSSDTVHRRRMRLGVTAAAAITALTAGLIGAVSANAASEGCEVEYQVTGQWSGGFNANVQVTNLGDPVNHWDLEWTWADDQAVTHMWNAKDKSKAATAKASGQGHNGALATGGTTSFGFSGSWSDANTDPTDFRLNGRLCDGTVSEPQQPMTAIEQVAAMQPGWNVGNSLDAFGGDTGGETAWGNPPITEELLQTIKAEGYNSIRLPVAWDYEHTGPGPDYTISSERMERVAQVVDWAIANDLQVLVNIHDQMFTKELPDDRENVLAKFNSMWTQIAERFKDYPSELSFESINEPQFPTDTANQDAHTATLNVNFYETVRATGGKNADRLLVLPTWVTNSEQPHLDALKATIDELDDDMIAATVHFYGFYPFGVNVAGVTTYDEETRQDLENTFQRTNDTFVDNGVPVIVGEWGVLGYDYTRGAVPNSPQYGELLKFFQATTHQAVEEQLTLMLWDAGSYLNRHTLEWRDPLLKAYMDSGFTTLSGTASFDSIYLEKAGTIADESLTLNRNGLDFEGLWQGDTALTEGTDYTVSGDTVTLTAAALTRLAGDRAYGTNATIEARFSDGLPWQIHIISYDTAQISDLTGTLDGAPWSQWWACNSSCFAIPTEFNGDQIATMEAKYADGTNAGPHTWTAFKELWATYRPDYDAGTISLTPDFFNEVRDDEPVTLTFHFWGGGTIEYIVTKTGTTVTGTNA</sequence>
<dbReference type="SUPFAM" id="SSF81296">
    <property type="entry name" value="E set domains"/>
    <property type="match status" value="1"/>
</dbReference>